<reference evidence="2 3" key="1">
    <citation type="journal article" date="2012" name="Science">
        <title>The Paleozoic origin of enzymatic lignin decomposition reconstructed from 31 fungal genomes.</title>
        <authorList>
            <person name="Floudas D."/>
            <person name="Binder M."/>
            <person name="Riley R."/>
            <person name="Barry K."/>
            <person name="Blanchette R.A."/>
            <person name="Henrissat B."/>
            <person name="Martinez A.T."/>
            <person name="Otillar R."/>
            <person name="Spatafora J.W."/>
            <person name="Yadav J.S."/>
            <person name="Aerts A."/>
            <person name="Benoit I."/>
            <person name="Boyd A."/>
            <person name="Carlson A."/>
            <person name="Copeland A."/>
            <person name="Coutinho P.M."/>
            <person name="de Vries R.P."/>
            <person name="Ferreira P."/>
            <person name="Findley K."/>
            <person name="Foster B."/>
            <person name="Gaskell J."/>
            <person name="Glotzer D."/>
            <person name="Gorecki P."/>
            <person name="Heitman J."/>
            <person name="Hesse C."/>
            <person name="Hori C."/>
            <person name="Igarashi K."/>
            <person name="Jurgens J.A."/>
            <person name="Kallen N."/>
            <person name="Kersten P."/>
            <person name="Kohler A."/>
            <person name="Kuees U."/>
            <person name="Kumar T.K.A."/>
            <person name="Kuo A."/>
            <person name="LaButti K."/>
            <person name="Larrondo L.F."/>
            <person name="Lindquist E."/>
            <person name="Ling A."/>
            <person name="Lombard V."/>
            <person name="Lucas S."/>
            <person name="Lundell T."/>
            <person name="Martin R."/>
            <person name="McLaughlin D.J."/>
            <person name="Morgenstern I."/>
            <person name="Morin E."/>
            <person name="Murat C."/>
            <person name="Nagy L.G."/>
            <person name="Nolan M."/>
            <person name="Ohm R.A."/>
            <person name="Patyshakuliyeva A."/>
            <person name="Rokas A."/>
            <person name="Ruiz-Duenas F.J."/>
            <person name="Sabat G."/>
            <person name="Salamov A."/>
            <person name="Samejima M."/>
            <person name="Schmutz J."/>
            <person name="Slot J.C."/>
            <person name="St John F."/>
            <person name="Stenlid J."/>
            <person name="Sun H."/>
            <person name="Sun S."/>
            <person name="Syed K."/>
            <person name="Tsang A."/>
            <person name="Wiebenga A."/>
            <person name="Young D."/>
            <person name="Pisabarro A."/>
            <person name="Eastwood D.C."/>
            <person name="Martin F."/>
            <person name="Cullen D."/>
            <person name="Grigoriev I.V."/>
            <person name="Hibbett D.S."/>
        </authorList>
    </citation>
    <scope>NUCLEOTIDE SEQUENCE [LARGE SCALE GENOMIC DNA]</scope>
    <source>
        <strain evidence="2 3">DJM-731 SS1</strain>
    </source>
</reference>
<feature type="region of interest" description="Disordered" evidence="1">
    <location>
        <begin position="1"/>
        <end position="80"/>
    </location>
</feature>
<dbReference type="Proteomes" id="UP000030653">
    <property type="component" value="Unassembled WGS sequence"/>
</dbReference>
<dbReference type="AlphaFoldDB" id="M5FRF9"/>
<dbReference type="HOGENOM" id="CLU_1722311_0_0_1"/>
<evidence type="ECO:0000313" key="3">
    <source>
        <dbReference type="Proteomes" id="UP000030653"/>
    </source>
</evidence>
<protein>
    <submittedName>
        <fullName evidence="2">Uncharacterized protein</fullName>
    </submittedName>
</protein>
<dbReference type="RefSeq" id="XP_040624467.1">
    <property type="nucleotide sequence ID" value="XM_040773934.1"/>
</dbReference>
<feature type="compositionally biased region" description="Basic and acidic residues" evidence="1">
    <location>
        <begin position="70"/>
        <end position="79"/>
    </location>
</feature>
<dbReference type="GeneID" id="63688996"/>
<dbReference type="EMBL" id="JH795876">
    <property type="protein sequence ID" value="EJT97569.1"/>
    <property type="molecule type" value="Genomic_DNA"/>
</dbReference>
<organism evidence="2 3">
    <name type="scientific">Dacryopinax primogenitus (strain DJM 731)</name>
    <name type="common">Brown rot fungus</name>
    <dbReference type="NCBI Taxonomy" id="1858805"/>
    <lineage>
        <taxon>Eukaryota</taxon>
        <taxon>Fungi</taxon>
        <taxon>Dikarya</taxon>
        <taxon>Basidiomycota</taxon>
        <taxon>Agaricomycotina</taxon>
        <taxon>Dacrymycetes</taxon>
        <taxon>Dacrymycetales</taxon>
        <taxon>Dacrymycetaceae</taxon>
        <taxon>Dacryopinax</taxon>
    </lineage>
</organism>
<gene>
    <name evidence="2" type="ORF">DACRYDRAFT_24955</name>
</gene>
<sequence>MTGASGICPRTPVLSNPTSLLLQRPKNLPPPPKPHSKQLMPHPLPLRFPHSLHPRGRDMPSMTRPSLKGHSRECSEHLRTGTLRSPHPVVHVRFRTWHEGSECAALFRPYFLEGLRRRPTWDTQLRERSTRFGGEEEGGVRRVLHRVHRVLR</sequence>
<keyword evidence="3" id="KW-1185">Reference proteome</keyword>
<evidence type="ECO:0000256" key="1">
    <source>
        <dbReference type="SAM" id="MobiDB-lite"/>
    </source>
</evidence>
<name>M5FRF9_DACPD</name>
<evidence type="ECO:0000313" key="2">
    <source>
        <dbReference type="EMBL" id="EJT97569.1"/>
    </source>
</evidence>
<accession>M5FRF9</accession>
<proteinExistence type="predicted"/>